<name>W4MC98_9BACT</name>
<sequence length="307" mass="34238">MPFQLKMKETEMVSPSVEHHPCGPLPFDVAAGSVQGREHHRLGRNNQDAFAWHRSDRGIVAVVCDGCGSQEHSEVGAHLGARLMLGALQPGLPAFHPDNAPSMLEDARQHVLRQMDQLVRHMGGDYLDTLRDYFLFTVVGAMITPRHTMVFTLGDGLVAVNDTVTHGQYADNAPPYLAYGLLADNAGCTFPEQLRFRIRWSGRTEEVQTVLLATDGAEAFHQPPSPDPDMASDEEPVGALSQFWTDPRLVLNPQGINRRLRRLNREVVQPCWEGQYLRHRGGLLADDTTLVVIRRQPNGLLDTREQE</sequence>
<reference evidence="2 3" key="1">
    <citation type="journal article" date="2014" name="Nature">
        <title>An environmental bacterial taxon with a large and distinct metabolic repertoire.</title>
        <authorList>
            <person name="Wilson M.C."/>
            <person name="Mori T."/>
            <person name="Ruckert C."/>
            <person name="Uria A.R."/>
            <person name="Helf M.J."/>
            <person name="Takada K."/>
            <person name="Gernert C."/>
            <person name="Steffens U.A."/>
            <person name="Heycke N."/>
            <person name="Schmitt S."/>
            <person name="Rinke C."/>
            <person name="Helfrich E.J."/>
            <person name="Brachmann A.O."/>
            <person name="Gurgui C."/>
            <person name="Wakimoto T."/>
            <person name="Kracht M."/>
            <person name="Crusemann M."/>
            <person name="Hentschel U."/>
            <person name="Abe I."/>
            <person name="Matsunaga S."/>
            <person name="Kalinowski J."/>
            <person name="Takeyama H."/>
            <person name="Piel J."/>
        </authorList>
    </citation>
    <scope>NUCLEOTIDE SEQUENCE [LARGE SCALE GENOMIC DNA]</scope>
    <source>
        <strain evidence="3">TSY2</strain>
    </source>
</reference>
<organism evidence="2 3">
    <name type="scientific">Candidatus Entotheonella gemina</name>
    <dbReference type="NCBI Taxonomy" id="1429439"/>
    <lineage>
        <taxon>Bacteria</taxon>
        <taxon>Pseudomonadati</taxon>
        <taxon>Nitrospinota/Tectimicrobiota group</taxon>
        <taxon>Candidatus Tectimicrobiota</taxon>
        <taxon>Candidatus Entotheonellia</taxon>
        <taxon>Candidatus Entotheonellales</taxon>
        <taxon>Candidatus Entotheonellaceae</taxon>
        <taxon>Candidatus Entotheonella</taxon>
    </lineage>
</organism>
<evidence type="ECO:0000259" key="1">
    <source>
        <dbReference type="Pfam" id="PF13672"/>
    </source>
</evidence>
<evidence type="ECO:0000313" key="3">
    <source>
        <dbReference type="Proteomes" id="UP000019140"/>
    </source>
</evidence>
<keyword evidence="3" id="KW-1185">Reference proteome</keyword>
<gene>
    <name evidence="2" type="ORF">ETSY2_09155</name>
</gene>
<dbReference type="HOGENOM" id="CLU_064723_0_0_7"/>
<accession>W4MC98</accession>
<dbReference type="SUPFAM" id="SSF81606">
    <property type="entry name" value="PP2C-like"/>
    <property type="match status" value="1"/>
</dbReference>
<dbReference type="EMBL" id="AZHX01000370">
    <property type="protein sequence ID" value="ETX07790.1"/>
    <property type="molecule type" value="Genomic_DNA"/>
</dbReference>
<dbReference type="Pfam" id="PF13672">
    <property type="entry name" value="PP2C_2"/>
    <property type="match status" value="1"/>
</dbReference>
<dbReference type="Proteomes" id="UP000019140">
    <property type="component" value="Unassembled WGS sequence"/>
</dbReference>
<comment type="caution">
    <text evidence="2">The sequence shown here is derived from an EMBL/GenBank/DDBJ whole genome shotgun (WGS) entry which is preliminary data.</text>
</comment>
<dbReference type="PATRIC" id="fig|1429439.4.peg.1570"/>
<dbReference type="Gene3D" id="3.60.40.10">
    <property type="entry name" value="PPM-type phosphatase domain"/>
    <property type="match status" value="1"/>
</dbReference>
<dbReference type="AlphaFoldDB" id="W4MC98"/>
<protein>
    <recommendedName>
        <fullName evidence="1">PPM-type phosphatase domain-containing protein</fullName>
    </recommendedName>
</protein>
<proteinExistence type="predicted"/>
<evidence type="ECO:0000313" key="2">
    <source>
        <dbReference type="EMBL" id="ETX07790.1"/>
    </source>
</evidence>
<dbReference type="InterPro" id="IPR036457">
    <property type="entry name" value="PPM-type-like_dom_sf"/>
</dbReference>
<feature type="domain" description="PPM-type phosphatase" evidence="1">
    <location>
        <begin position="36"/>
        <end position="259"/>
    </location>
</feature>
<dbReference type="InterPro" id="IPR001932">
    <property type="entry name" value="PPM-type_phosphatase-like_dom"/>
</dbReference>